<organism evidence="2 3">
    <name type="scientific">Marinifilum flexuosum</name>
    <dbReference type="NCBI Taxonomy" id="1117708"/>
    <lineage>
        <taxon>Bacteria</taxon>
        <taxon>Pseudomonadati</taxon>
        <taxon>Bacteroidota</taxon>
        <taxon>Bacteroidia</taxon>
        <taxon>Marinilabiliales</taxon>
        <taxon>Marinifilaceae</taxon>
    </lineage>
</organism>
<keyword evidence="3" id="KW-1185">Reference proteome</keyword>
<evidence type="ECO:0000313" key="3">
    <source>
        <dbReference type="Proteomes" id="UP000284531"/>
    </source>
</evidence>
<dbReference type="EMBL" id="RAPQ01000009">
    <property type="protein sequence ID" value="RKE02420.1"/>
    <property type="molecule type" value="Genomic_DNA"/>
</dbReference>
<gene>
    <name evidence="2" type="ORF">BXY64_2509</name>
</gene>
<sequence length="58" mass="6748">MRRNKIVIDVLFIVLTAIILTGLNYFELLENFIGYALVPILVAYFLGQQVERRFSNTK</sequence>
<accession>A0A419X481</accession>
<evidence type="ECO:0000313" key="2">
    <source>
        <dbReference type="EMBL" id="RKE02420.1"/>
    </source>
</evidence>
<keyword evidence="1" id="KW-0472">Membrane</keyword>
<proteinExistence type="predicted"/>
<keyword evidence="1" id="KW-0812">Transmembrane</keyword>
<reference evidence="2 3" key="1">
    <citation type="submission" date="2018-09" db="EMBL/GenBank/DDBJ databases">
        <title>Genomic Encyclopedia of Archaeal and Bacterial Type Strains, Phase II (KMG-II): from individual species to whole genera.</title>
        <authorList>
            <person name="Goeker M."/>
        </authorList>
    </citation>
    <scope>NUCLEOTIDE SEQUENCE [LARGE SCALE GENOMIC DNA]</scope>
    <source>
        <strain evidence="2 3">DSM 21950</strain>
    </source>
</reference>
<keyword evidence="1" id="KW-1133">Transmembrane helix</keyword>
<evidence type="ECO:0000256" key="1">
    <source>
        <dbReference type="SAM" id="Phobius"/>
    </source>
</evidence>
<dbReference type="Proteomes" id="UP000284531">
    <property type="component" value="Unassembled WGS sequence"/>
</dbReference>
<dbReference type="AlphaFoldDB" id="A0A419X481"/>
<dbReference type="RefSeq" id="WP_170150645.1">
    <property type="nucleotide sequence ID" value="NZ_CANNFL010000014.1"/>
</dbReference>
<name>A0A419X481_9BACT</name>
<comment type="caution">
    <text evidence="2">The sequence shown here is derived from an EMBL/GenBank/DDBJ whole genome shotgun (WGS) entry which is preliminary data.</text>
</comment>
<protein>
    <submittedName>
        <fullName evidence="2">Uncharacterized protein</fullName>
    </submittedName>
</protein>
<feature type="transmembrane region" description="Helical" evidence="1">
    <location>
        <begin position="32"/>
        <end position="50"/>
    </location>
</feature>
<feature type="transmembrane region" description="Helical" evidence="1">
    <location>
        <begin position="7"/>
        <end position="26"/>
    </location>
</feature>